<name>A0A3B0UYW5_9ZZZZ</name>
<dbReference type="PANTHER" id="PTHR43845:SF1">
    <property type="entry name" value="BLR5969 PROTEIN"/>
    <property type="match status" value="1"/>
</dbReference>
<reference evidence="1" key="1">
    <citation type="submission" date="2018-06" db="EMBL/GenBank/DDBJ databases">
        <authorList>
            <person name="Zhirakovskaya E."/>
        </authorList>
    </citation>
    <scope>NUCLEOTIDE SEQUENCE</scope>
</reference>
<dbReference type="Gene3D" id="3.40.50.12780">
    <property type="entry name" value="N-terminal domain of ligase-like"/>
    <property type="match status" value="1"/>
</dbReference>
<dbReference type="EMBL" id="UOEV01000094">
    <property type="protein sequence ID" value="VAW33343.1"/>
    <property type="molecule type" value="Genomic_DNA"/>
</dbReference>
<proteinExistence type="predicted"/>
<protein>
    <recommendedName>
        <fullName evidence="2">Coenzyme F390 synthetase</fullName>
    </recommendedName>
</protein>
<dbReference type="PANTHER" id="PTHR43845">
    <property type="entry name" value="BLR5969 PROTEIN"/>
    <property type="match status" value="1"/>
</dbReference>
<accession>A0A3B0UYW5</accession>
<sequence length="510" mass="58754">MQRQDNKYSFPEPFNDISTAESALRTYDSSKWMLQGEQSAIALFKKMSKHVPAYKDFLKKNNINPDSIKTISDFSKVPLVDKDNYLRKYPLKDLCWGGEFSEKSWTVCTTSGSTGEPFYFPHGINQDEQYAFLAELYLRANFQIHKKRTLYINGFPMGAWIGGVFTYKAITMLAESGGYSLSIINPGINKAEIIKAIRTLGDKFDQVIIGSYGPFLKDTLDDGTRDGIDWKKYNLGFIFSAEGFSEGFRDFILNIAGKNDNLSATLNHYGTVDLGTMSYETPLSILARRRAIGDSKIYNSLFNDTVRLPTVTQFIPSMFYFEEVDGTLVCSAPSGLPLVRYDLRDIGGVYQYDSMLDKFREYGVNLDKEIDDRNLTNTNWKLPFVYVYERNDFSISFYAFQIYPATIRRAFEDSSVADSITGKFSMSIGYDENQDQQFEIHVELKKDIKDTPELKKVITNLVTKHLLEENSEYRATYGMKGERMLPRIIFWQYEHERFFRPGIKQKWVLK</sequence>
<evidence type="ECO:0000313" key="1">
    <source>
        <dbReference type="EMBL" id="VAW33343.1"/>
    </source>
</evidence>
<dbReference type="AlphaFoldDB" id="A0A3B0UYW5"/>
<dbReference type="InterPro" id="IPR042099">
    <property type="entry name" value="ANL_N_sf"/>
</dbReference>
<gene>
    <name evidence="1" type="ORF">MNBD_CPR01-574</name>
</gene>
<organism evidence="1">
    <name type="scientific">hydrothermal vent metagenome</name>
    <dbReference type="NCBI Taxonomy" id="652676"/>
    <lineage>
        <taxon>unclassified sequences</taxon>
        <taxon>metagenomes</taxon>
        <taxon>ecological metagenomes</taxon>
    </lineage>
</organism>
<evidence type="ECO:0008006" key="2">
    <source>
        <dbReference type="Google" id="ProtNLM"/>
    </source>
</evidence>